<feature type="binding site" evidence="5">
    <location>
        <position position="300"/>
    </location>
    <ligand>
        <name>FAD</name>
        <dbReference type="ChEBI" id="CHEBI:57692"/>
    </ligand>
</feature>
<dbReference type="GO" id="GO:0071949">
    <property type="term" value="F:FAD binding"/>
    <property type="evidence" value="ECO:0007669"/>
    <property type="project" value="TreeGrafter"/>
</dbReference>
<dbReference type="RefSeq" id="XP_005829195.1">
    <property type="nucleotide sequence ID" value="XM_005829138.1"/>
</dbReference>
<dbReference type="InterPro" id="IPR036134">
    <property type="entry name" value="Crypto/Photolyase_FAD-like_sf"/>
</dbReference>
<evidence type="ECO:0000259" key="7">
    <source>
        <dbReference type="PROSITE" id="PS51645"/>
    </source>
</evidence>
<dbReference type="InterPro" id="IPR036155">
    <property type="entry name" value="Crypto/Photolyase_N_sf"/>
</dbReference>
<keyword evidence="2 5" id="KW-0285">Flavoprotein</keyword>
<name>L1J295_GUITC</name>
<dbReference type="GO" id="GO:0003904">
    <property type="term" value="F:deoxyribodipyrimidine photo-lyase activity"/>
    <property type="evidence" value="ECO:0007669"/>
    <property type="project" value="TreeGrafter"/>
</dbReference>
<dbReference type="PROSITE" id="PS00394">
    <property type="entry name" value="DNA_PHOTOLYASES_1_1"/>
    <property type="match status" value="1"/>
</dbReference>
<dbReference type="HOGENOM" id="CLU_010348_2_2_1"/>
<comment type="similarity">
    <text evidence="1">Belongs to the DNA photolyase class-1 family.</text>
</comment>
<dbReference type="InterPro" id="IPR005101">
    <property type="entry name" value="Cryptochr/Photolyase_FAD-bd"/>
</dbReference>
<dbReference type="GO" id="GO:0005737">
    <property type="term" value="C:cytoplasm"/>
    <property type="evidence" value="ECO:0007669"/>
    <property type="project" value="TreeGrafter"/>
</dbReference>
<comment type="cofactor">
    <cofactor evidence="5">
        <name>FAD</name>
        <dbReference type="ChEBI" id="CHEBI:57692"/>
    </cofactor>
    <text evidence="5">Binds 1 FAD per subunit.</text>
</comment>
<dbReference type="SUPFAM" id="SSF52425">
    <property type="entry name" value="Cryptochrome/photolyase, N-terminal domain"/>
    <property type="match status" value="1"/>
</dbReference>
<dbReference type="PRINTS" id="PR00147">
    <property type="entry name" value="DNAPHOTLYASE"/>
</dbReference>
<dbReference type="InterPro" id="IPR018394">
    <property type="entry name" value="DNA_photolyase_1_CS_C"/>
</dbReference>
<evidence type="ECO:0000256" key="1">
    <source>
        <dbReference type="ARBA" id="ARBA00005862"/>
    </source>
</evidence>
<dbReference type="GO" id="GO:0003677">
    <property type="term" value="F:DNA binding"/>
    <property type="evidence" value="ECO:0007669"/>
    <property type="project" value="TreeGrafter"/>
</dbReference>
<dbReference type="GO" id="GO:0032922">
    <property type="term" value="P:circadian regulation of gene expression"/>
    <property type="evidence" value="ECO:0007669"/>
    <property type="project" value="TreeGrafter"/>
</dbReference>
<proteinExistence type="inferred from homology"/>
<gene>
    <name evidence="8" type="ORF">GUITHDRAFT_74169</name>
</gene>
<feature type="binding site" evidence="5">
    <location>
        <begin position="268"/>
        <end position="272"/>
    </location>
    <ligand>
        <name>FAD</name>
        <dbReference type="ChEBI" id="CHEBI:57692"/>
    </ligand>
</feature>
<dbReference type="Pfam" id="PF03441">
    <property type="entry name" value="FAD_binding_7"/>
    <property type="match status" value="1"/>
</dbReference>
<accession>L1J295</accession>
<evidence type="ECO:0000313" key="8">
    <source>
        <dbReference type="EMBL" id="EKX42215.1"/>
    </source>
</evidence>
<feature type="site" description="Electron transfer via tryptophanyl radical" evidence="6">
    <location>
        <position position="334"/>
    </location>
</feature>
<dbReference type="AlphaFoldDB" id="L1J295"/>
<dbReference type="PaxDb" id="55529-EKX42215"/>
<evidence type="ECO:0000256" key="4">
    <source>
        <dbReference type="ARBA" id="ARBA00022991"/>
    </source>
</evidence>
<dbReference type="Gene3D" id="1.10.579.10">
    <property type="entry name" value="DNA Cyclobutane Dipyrimidine Photolyase, subunit A, domain 3"/>
    <property type="match status" value="1"/>
</dbReference>
<dbReference type="GO" id="GO:0005634">
    <property type="term" value="C:nucleus"/>
    <property type="evidence" value="ECO:0007669"/>
    <property type="project" value="TreeGrafter"/>
</dbReference>
<keyword evidence="10" id="KW-1185">Reference proteome</keyword>
<organism evidence="8">
    <name type="scientific">Guillardia theta (strain CCMP2712)</name>
    <name type="common">Cryptophyte</name>
    <dbReference type="NCBI Taxonomy" id="905079"/>
    <lineage>
        <taxon>Eukaryota</taxon>
        <taxon>Cryptophyceae</taxon>
        <taxon>Pyrenomonadales</taxon>
        <taxon>Geminigeraceae</taxon>
        <taxon>Guillardia</taxon>
    </lineage>
</organism>
<dbReference type="Gene3D" id="1.25.40.80">
    <property type="match status" value="1"/>
</dbReference>
<dbReference type="OrthoDB" id="435881at2759"/>
<reference evidence="10" key="2">
    <citation type="submission" date="2012-11" db="EMBL/GenBank/DDBJ databases">
        <authorList>
            <person name="Kuo A."/>
            <person name="Curtis B.A."/>
            <person name="Tanifuji G."/>
            <person name="Burki F."/>
            <person name="Gruber A."/>
            <person name="Irimia M."/>
            <person name="Maruyama S."/>
            <person name="Arias M.C."/>
            <person name="Ball S.G."/>
            <person name="Gile G.H."/>
            <person name="Hirakawa Y."/>
            <person name="Hopkins J.F."/>
            <person name="Rensing S.A."/>
            <person name="Schmutz J."/>
            <person name="Symeonidi A."/>
            <person name="Elias M."/>
            <person name="Eveleigh R.J."/>
            <person name="Herman E.K."/>
            <person name="Klute M.J."/>
            <person name="Nakayama T."/>
            <person name="Obornik M."/>
            <person name="Reyes-Prieto A."/>
            <person name="Armbrust E.V."/>
            <person name="Aves S.J."/>
            <person name="Beiko R.G."/>
            <person name="Coutinho P."/>
            <person name="Dacks J.B."/>
            <person name="Durnford D.G."/>
            <person name="Fast N.M."/>
            <person name="Green B.R."/>
            <person name="Grisdale C."/>
            <person name="Hempe F."/>
            <person name="Henrissat B."/>
            <person name="Hoppner M.P."/>
            <person name="Ishida K.-I."/>
            <person name="Kim E."/>
            <person name="Koreny L."/>
            <person name="Kroth P.G."/>
            <person name="Liu Y."/>
            <person name="Malik S.-B."/>
            <person name="Maier U.G."/>
            <person name="McRose D."/>
            <person name="Mock T."/>
            <person name="Neilson J.A."/>
            <person name="Onodera N.T."/>
            <person name="Poole A.M."/>
            <person name="Pritham E.J."/>
            <person name="Richards T.A."/>
            <person name="Rocap G."/>
            <person name="Roy S.W."/>
            <person name="Sarai C."/>
            <person name="Schaack S."/>
            <person name="Shirato S."/>
            <person name="Slamovits C.H."/>
            <person name="Spencer D.F."/>
            <person name="Suzuki S."/>
            <person name="Worden A.Z."/>
            <person name="Zauner S."/>
            <person name="Barry K."/>
            <person name="Bell C."/>
            <person name="Bharti A.K."/>
            <person name="Crow J.A."/>
            <person name="Grimwood J."/>
            <person name="Kramer R."/>
            <person name="Lindquist E."/>
            <person name="Lucas S."/>
            <person name="Salamov A."/>
            <person name="McFadden G.I."/>
            <person name="Lane C.E."/>
            <person name="Keeling P.J."/>
            <person name="Gray M.W."/>
            <person name="Grigoriev I.V."/>
            <person name="Archibald J.M."/>
        </authorList>
    </citation>
    <scope>NUCLEOTIDE SEQUENCE</scope>
    <source>
        <strain evidence="10">CCMP2712</strain>
    </source>
</reference>
<dbReference type="PROSITE" id="PS51645">
    <property type="entry name" value="PHR_CRY_ALPHA_BETA"/>
    <property type="match status" value="1"/>
</dbReference>
<evidence type="ECO:0000256" key="3">
    <source>
        <dbReference type="ARBA" id="ARBA00022827"/>
    </source>
</evidence>
<keyword evidence="3 5" id="KW-0274">FAD</keyword>
<dbReference type="SUPFAM" id="SSF48173">
    <property type="entry name" value="Cryptochrome/photolyase FAD-binding domain"/>
    <property type="match status" value="1"/>
</dbReference>
<dbReference type="GO" id="GO:0043153">
    <property type="term" value="P:entrainment of circadian clock by photoperiod"/>
    <property type="evidence" value="ECO:0007669"/>
    <property type="project" value="TreeGrafter"/>
</dbReference>
<reference evidence="8 10" key="1">
    <citation type="journal article" date="2012" name="Nature">
        <title>Algal genomes reveal evolutionary mosaicism and the fate of nucleomorphs.</title>
        <authorList>
            <consortium name="DOE Joint Genome Institute"/>
            <person name="Curtis B.A."/>
            <person name="Tanifuji G."/>
            <person name="Burki F."/>
            <person name="Gruber A."/>
            <person name="Irimia M."/>
            <person name="Maruyama S."/>
            <person name="Arias M.C."/>
            <person name="Ball S.G."/>
            <person name="Gile G.H."/>
            <person name="Hirakawa Y."/>
            <person name="Hopkins J.F."/>
            <person name="Kuo A."/>
            <person name="Rensing S.A."/>
            <person name="Schmutz J."/>
            <person name="Symeonidi A."/>
            <person name="Elias M."/>
            <person name="Eveleigh R.J."/>
            <person name="Herman E.K."/>
            <person name="Klute M.J."/>
            <person name="Nakayama T."/>
            <person name="Obornik M."/>
            <person name="Reyes-Prieto A."/>
            <person name="Armbrust E.V."/>
            <person name="Aves S.J."/>
            <person name="Beiko R.G."/>
            <person name="Coutinho P."/>
            <person name="Dacks J.B."/>
            <person name="Durnford D.G."/>
            <person name="Fast N.M."/>
            <person name="Green B.R."/>
            <person name="Grisdale C.J."/>
            <person name="Hempel F."/>
            <person name="Henrissat B."/>
            <person name="Hoppner M.P."/>
            <person name="Ishida K."/>
            <person name="Kim E."/>
            <person name="Koreny L."/>
            <person name="Kroth P.G."/>
            <person name="Liu Y."/>
            <person name="Malik S.B."/>
            <person name="Maier U.G."/>
            <person name="McRose D."/>
            <person name="Mock T."/>
            <person name="Neilson J.A."/>
            <person name="Onodera N.T."/>
            <person name="Poole A.M."/>
            <person name="Pritham E.J."/>
            <person name="Richards T.A."/>
            <person name="Rocap G."/>
            <person name="Roy S.W."/>
            <person name="Sarai C."/>
            <person name="Schaack S."/>
            <person name="Shirato S."/>
            <person name="Slamovits C.H."/>
            <person name="Spencer D.F."/>
            <person name="Suzuki S."/>
            <person name="Worden A.Z."/>
            <person name="Zauner S."/>
            <person name="Barry K."/>
            <person name="Bell C."/>
            <person name="Bharti A.K."/>
            <person name="Crow J.A."/>
            <person name="Grimwood J."/>
            <person name="Kramer R."/>
            <person name="Lindquist E."/>
            <person name="Lucas S."/>
            <person name="Salamov A."/>
            <person name="McFadden G.I."/>
            <person name="Lane C.E."/>
            <person name="Keeling P.J."/>
            <person name="Gray M.W."/>
            <person name="Grigoriev I.V."/>
            <person name="Archibald J.M."/>
        </authorList>
    </citation>
    <scope>NUCLEOTIDE SEQUENCE</scope>
    <source>
        <strain evidence="8 10">CCMP2712</strain>
    </source>
</reference>
<dbReference type="InterPro" id="IPR006050">
    <property type="entry name" value="DNA_photolyase_N"/>
</dbReference>
<dbReference type="GO" id="GO:0006950">
    <property type="term" value="P:response to stress"/>
    <property type="evidence" value="ECO:0007669"/>
    <property type="project" value="UniProtKB-ARBA"/>
</dbReference>
<dbReference type="Pfam" id="PF00875">
    <property type="entry name" value="DNA_photolyase"/>
    <property type="match status" value="1"/>
</dbReference>
<dbReference type="Gene3D" id="3.40.50.620">
    <property type="entry name" value="HUPs"/>
    <property type="match status" value="1"/>
</dbReference>
<feature type="binding site" evidence="5">
    <location>
        <begin position="400"/>
        <end position="402"/>
    </location>
    <ligand>
        <name>FAD</name>
        <dbReference type="ChEBI" id="CHEBI:57692"/>
    </ligand>
</feature>
<keyword evidence="4" id="KW-0157">Chromophore</keyword>
<dbReference type="STRING" id="905079.L1J295"/>
<dbReference type="GeneID" id="17298828"/>
<dbReference type="Proteomes" id="UP000011087">
    <property type="component" value="Unassembled WGS sequence"/>
</dbReference>
<dbReference type="PANTHER" id="PTHR11455">
    <property type="entry name" value="CRYPTOCHROME"/>
    <property type="match status" value="1"/>
</dbReference>
<dbReference type="OMA" id="ETLIDWD"/>
<sequence>MQRLLELSSRDIPSAREDKRPVIVWFRQDLRLHDNPALLFAAQSGRNVIPVFVHVEQDDENWLLGGAAKFWLHQSLTKLSESLERKYGSKLIIRAGSDTLAGLLDVMMETGASTLCFNRVYEPWKLARDAKIVETLTMNGLTCSSYKAVVLFEPLEVVPDSKEGLMYGFGSVGFFLNACDGKEISDPLPPPEQLRPPRAWPGSLSIGDLRLYVMPCRRNGQVVDWAKGMREFWEFGEEGALKALEEFVRFGCHHFEGRQRFRADRKYTAVISPYVRFGELSPRRIFHEIVVRHRYKAKTFLRRLAWRDLAYWCLWKFPTMADHPLRPQYAHQTWDYDQKQLRAWQRGRTGFPLVDAAMRQLWVTGWMPNYMRHVVAGFLIEHMNMHWVDGEKWFHDTLVDADVAINAYMWQNGGHSGLDQWNFVMHPVFAAKSCDPEGDYVRRWVPELSKLPPEYIHCPWEAPVTLLASSGVALGRNYPHRIIADLEGARTRSLAAVNAVRCGVGKAMVLPDGHERMILPDGR</sequence>
<feature type="site" description="Electron transfer via tryptophanyl radical" evidence="6">
    <location>
        <position position="410"/>
    </location>
</feature>
<dbReference type="PANTHER" id="PTHR11455:SF18">
    <property type="entry name" value="SI:CH1073-390K14.1"/>
    <property type="match status" value="1"/>
</dbReference>
<evidence type="ECO:0000256" key="6">
    <source>
        <dbReference type="PIRSR" id="PIRSR602081-2"/>
    </source>
</evidence>
<dbReference type="eggNOG" id="KOG0133">
    <property type="taxonomic scope" value="Eukaryota"/>
</dbReference>
<protein>
    <recommendedName>
        <fullName evidence="7">Photolyase/cryptochrome alpha/beta domain-containing protein</fullName>
    </recommendedName>
</protein>
<evidence type="ECO:0000313" key="9">
    <source>
        <dbReference type="EnsemblProtists" id="EKX42215"/>
    </source>
</evidence>
<feature type="site" description="Electron transfer via tryptophanyl radical" evidence="6">
    <location>
        <position position="387"/>
    </location>
</feature>
<dbReference type="EMBL" id="JH993018">
    <property type="protein sequence ID" value="EKX42215.1"/>
    <property type="molecule type" value="Genomic_DNA"/>
</dbReference>
<dbReference type="InterPro" id="IPR014729">
    <property type="entry name" value="Rossmann-like_a/b/a_fold"/>
</dbReference>
<dbReference type="GO" id="GO:0006139">
    <property type="term" value="P:nucleobase-containing compound metabolic process"/>
    <property type="evidence" value="ECO:0007669"/>
    <property type="project" value="UniProtKB-ARBA"/>
</dbReference>
<reference evidence="9" key="3">
    <citation type="submission" date="2015-06" db="UniProtKB">
        <authorList>
            <consortium name="EnsemblProtists"/>
        </authorList>
    </citation>
    <scope>IDENTIFICATION</scope>
</reference>
<evidence type="ECO:0000256" key="2">
    <source>
        <dbReference type="ARBA" id="ARBA00022630"/>
    </source>
</evidence>
<evidence type="ECO:0000256" key="5">
    <source>
        <dbReference type="PIRSR" id="PIRSR602081-1"/>
    </source>
</evidence>
<dbReference type="KEGG" id="gtt:GUITHDRAFT_74169"/>
<dbReference type="EnsemblProtists" id="EKX42215">
    <property type="protein sequence ID" value="EKX42215"/>
    <property type="gene ID" value="GUITHDRAFT_74169"/>
</dbReference>
<feature type="domain" description="Photolyase/cryptochrome alpha/beta" evidence="7">
    <location>
        <begin position="20"/>
        <end position="151"/>
    </location>
</feature>
<dbReference type="InterPro" id="IPR002081">
    <property type="entry name" value="Cryptochrome/DNA_photolyase_1"/>
</dbReference>
<evidence type="ECO:0000313" key="10">
    <source>
        <dbReference type="Proteomes" id="UP000011087"/>
    </source>
</evidence>